<feature type="chain" id="PRO_5044256380" description="Signal peptidase" evidence="2">
    <location>
        <begin position="24"/>
        <end position="76"/>
    </location>
</feature>
<keyword evidence="1" id="KW-0472">Membrane</keyword>
<evidence type="ECO:0000313" key="3">
    <source>
        <dbReference type="EMBL" id="OXA99518.1"/>
    </source>
</evidence>
<accession>A0AB36NV64</accession>
<keyword evidence="1" id="KW-0812">Transmembrane</keyword>
<evidence type="ECO:0000313" key="5">
    <source>
        <dbReference type="Proteomes" id="UP000184216"/>
    </source>
</evidence>
<evidence type="ECO:0000313" key="6">
    <source>
        <dbReference type="Proteomes" id="UP000198431"/>
    </source>
</evidence>
<dbReference type="EMBL" id="MUHB01000027">
    <property type="protein sequence ID" value="OXA99518.1"/>
    <property type="molecule type" value="Genomic_DNA"/>
</dbReference>
<keyword evidence="5" id="KW-1185">Reference proteome</keyword>
<feature type="signal peptide" evidence="2">
    <location>
        <begin position="1"/>
        <end position="23"/>
    </location>
</feature>
<dbReference type="EMBL" id="FRBX01000006">
    <property type="protein sequence ID" value="SHN08573.1"/>
    <property type="molecule type" value="Genomic_DNA"/>
</dbReference>
<evidence type="ECO:0000313" key="4">
    <source>
        <dbReference type="EMBL" id="SHN08573.1"/>
    </source>
</evidence>
<evidence type="ECO:0000256" key="1">
    <source>
        <dbReference type="SAM" id="Phobius"/>
    </source>
</evidence>
<name>A0AB36NV64_9FLAO</name>
<sequence length="76" mass="8140">MKITKTVLLAFLITLINVSSVLADGTPPSPGNRASAIPPPPADGPIDEYLIVLLICGFSFGIHTIYRYNLNKKASI</sequence>
<dbReference type="RefSeq" id="WP_073397600.1">
    <property type="nucleotide sequence ID" value="NZ_FRBX01000006.1"/>
</dbReference>
<evidence type="ECO:0000256" key="2">
    <source>
        <dbReference type="SAM" id="SignalP"/>
    </source>
</evidence>
<evidence type="ECO:0008006" key="7">
    <source>
        <dbReference type="Google" id="ProtNLM"/>
    </source>
</evidence>
<dbReference type="Proteomes" id="UP000198431">
    <property type="component" value="Unassembled WGS sequence"/>
</dbReference>
<comment type="caution">
    <text evidence="3">The sequence shown here is derived from an EMBL/GenBank/DDBJ whole genome shotgun (WGS) entry which is preliminary data.</text>
</comment>
<organism evidence="3 6">
    <name type="scientific">Flavobacterium pectinovorum</name>
    <dbReference type="NCBI Taxonomy" id="29533"/>
    <lineage>
        <taxon>Bacteria</taxon>
        <taxon>Pseudomonadati</taxon>
        <taxon>Bacteroidota</taxon>
        <taxon>Flavobacteriia</taxon>
        <taxon>Flavobacteriales</taxon>
        <taxon>Flavobacteriaceae</taxon>
        <taxon>Flavobacterium</taxon>
    </lineage>
</organism>
<dbReference type="Proteomes" id="UP000184216">
    <property type="component" value="Unassembled WGS sequence"/>
</dbReference>
<keyword evidence="2" id="KW-0732">Signal</keyword>
<reference evidence="3 6" key="1">
    <citation type="submission" date="2016-11" db="EMBL/GenBank/DDBJ databases">
        <title>Whole genomes of Flavobacteriaceae.</title>
        <authorList>
            <person name="Stine C."/>
            <person name="Li C."/>
            <person name="Tadesse D."/>
        </authorList>
    </citation>
    <scope>NUCLEOTIDE SEQUENCE [LARGE SCALE GENOMIC DNA]</scope>
    <source>
        <strain evidence="3 6">ATCC 19366</strain>
    </source>
</reference>
<gene>
    <name evidence="3" type="ORF">B0A72_21985</name>
    <name evidence="4" type="ORF">SAMN05444387_4024</name>
</gene>
<dbReference type="AlphaFoldDB" id="A0AB36NV64"/>
<reference evidence="4 5" key="2">
    <citation type="submission" date="2016-11" db="EMBL/GenBank/DDBJ databases">
        <authorList>
            <person name="Varghese N."/>
            <person name="Submissions S."/>
        </authorList>
    </citation>
    <scope>NUCLEOTIDE SEQUENCE [LARGE SCALE GENOMIC DNA]</scope>
    <source>
        <strain evidence="4 5">DSM 6368</strain>
    </source>
</reference>
<proteinExistence type="predicted"/>
<protein>
    <recommendedName>
        <fullName evidence="7">Signal peptidase</fullName>
    </recommendedName>
</protein>
<keyword evidence="1" id="KW-1133">Transmembrane helix</keyword>
<feature type="transmembrane region" description="Helical" evidence="1">
    <location>
        <begin position="49"/>
        <end position="66"/>
    </location>
</feature>